<dbReference type="Pfam" id="PF04087">
    <property type="entry name" value="DUF389"/>
    <property type="match status" value="1"/>
</dbReference>
<dbReference type="InterPro" id="IPR005240">
    <property type="entry name" value="DUF389"/>
</dbReference>
<evidence type="ECO:0000313" key="3">
    <source>
        <dbReference type="Proteomes" id="UP000093514"/>
    </source>
</evidence>
<dbReference type="AlphaFoldDB" id="A0A1C0ABG8"/>
<feature type="transmembrane region" description="Helical" evidence="1">
    <location>
        <begin position="232"/>
        <end position="254"/>
    </location>
</feature>
<keyword evidence="3" id="KW-1185">Reference proteome</keyword>
<evidence type="ECO:0000256" key="1">
    <source>
        <dbReference type="SAM" id="Phobius"/>
    </source>
</evidence>
<organism evidence="2 3">
    <name type="scientific">Orenia metallireducens</name>
    <dbReference type="NCBI Taxonomy" id="1413210"/>
    <lineage>
        <taxon>Bacteria</taxon>
        <taxon>Bacillati</taxon>
        <taxon>Bacillota</taxon>
        <taxon>Clostridia</taxon>
        <taxon>Halanaerobiales</taxon>
        <taxon>Halobacteroidaceae</taxon>
        <taxon>Orenia</taxon>
    </lineage>
</organism>
<reference evidence="2 3" key="2">
    <citation type="submission" date="2016-08" db="EMBL/GenBank/DDBJ databases">
        <title>Orenia metallireducens sp. nov. strain Z6, a Novel Metal-reducing Firmicute from the Deep Subsurface.</title>
        <authorList>
            <person name="Maxim B.I."/>
            <person name="Kenneth K."/>
            <person name="Flynn T.M."/>
            <person name="Oloughlin E.J."/>
            <person name="Locke R.A."/>
            <person name="Weber J.R."/>
            <person name="Egan S.M."/>
            <person name="Mackie R.I."/>
            <person name="Cann I.K."/>
        </authorList>
    </citation>
    <scope>NUCLEOTIDE SEQUENCE [LARGE SCALE GENOMIC DNA]</scope>
    <source>
        <strain evidence="2 3">Z6</strain>
    </source>
</reference>
<proteinExistence type="predicted"/>
<dbReference type="RefSeq" id="WP_068715726.1">
    <property type="nucleotide sequence ID" value="NZ_LWDV01000007.1"/>
</dbReference>
<dbReference type="OrthoDB" id="9790659at2"/>
<feature type="transmembrane region" description="Helical" evidence="1">
    <location>
        <begin position="209"/>
        <end position="225"/>
    </location>
</feature>
<feature type="transmembrane region" description="Helical" evidence="1">
    <location>
        <begin position="305"/>
        <end position="324"/>
    </location>
</feature>
<reference evidence="3" key="1">
    <citation type="submission" date="2016-07" db="EMBL/GenBank/DDBJ databases">
        <authorList>
            <person name="Florea S."/>
            <person name="Webb J.S."/>
            <person name="Jaromczyk J."/>
            <person name="Schardl C.L."/>
        </authorList>
    </citation>
    <scope>NUCLEOTIDE SEQUENCE [LARGE SCALE GENOMIC DNA]</scope>
    <source>
        <strain evidence="3">Z6</strain>
    </source>
</reference>
<feature type="transmembrane region" description="Helical" evidence="1">
    <location>
        <begin position="113"/>
        <end position="130"/>
    </location>
</feature>
<keyword evidence="1" id="KW-0472">Membrane</keyword>
<feature type="transmembrane region" description="Helical" evidence="1">
    <location>
        <begin position="168"/>
        <end position="189"/>
    </location>
</feature>
<comment type="caution">
    <text evidence="2">The sequence shown here is derived from an EMBL/GenBank/DDBJ whole genome shotgun (WGS) entry which is preliminary data.</text>
</comment>
<dbReference type="PANTHER" id="PTHR20992">
    <property type="entry name" value="AT15442P-RELATED"/>
    <property type="match status" value="1"/>
</dbReference>
<evidence type="ECO:0000313" key="2">
    <source>
        <dbReference type="EMBL" id="OCL27710.1"/>
    </source>
</evidence>
<dbReference type="NCBIfam" id="TIGR00341">
    <property type="entry name" value="TIGR00341 family protein"/>
    <property type="match status" value="1"/>
</dbReference>
<dbReference type="EMBL" id="LWDV01000007">
    <property type="protein sequence ID" value="OCL27710.1"/>
    <property type="molecule type" value="Genomic_DNA"/>
</dbReference>
<dbReference type="PANTHER" id="PTHR20992:SF9">
    <property type="entry name" value="AT15442P-RELATED"/>
    <property type="match status" value="1"/>
</dbReference>
<keyword evidence="1" id="KW-1133">Transmembrane helix</keyword>
<accession>A0A1C0ABG8</accession>
<gene>
    <name evidence="2" type="ORF">U472_03930</name>
</gene>
<feature type="transmembrane region" description="Helical" evidence="1">
    <location>
        <begin position="260"/>
        <end position="284"/>
    </location>
</feature>
<sequence length="408" mass="44791">MQVVHATFASGEGKDAVDLLKNLGVEIEDYKLIESKSGDLLIINLLYHNVDVLIDKLKNRFDFTNNVHRSLIIFTPDTVIPSNKEKAKKEDYRASRETIVSYAKENSEISGQLMFLAVVAAIIATLGLILDNTPVIVGAMIIAPVFGPIATMAIGIVLGDLKLLVKGIIVELAIMGIAITIGAMFAFIIPNVSITHALQVRMLPTLPDLLVALAAGGAGAYALITHVKSQQLVGVVIAAALIPVMATIGVGISLGNVDMIIGASLLLLGNLFTLLLAIIMVFYFKGLKPQWWYESTAKKLIKKSLIVLTISVILLTIPLSIITYNQMVREEPEDVVRKIYRENFGDELESRLFSIDVKDKKVDIVLYTPINTDKYYFKLLADKIKESLGADYQVIFEIIPTQRLETPL</sequence>
<keyword evidence="1" id="KW-0812">Transmembrane</keyword>
<dbReference type="Proteomes" id="UP000093514">
    <property type="component" value="Unassembled WGS sequence"/>
</dbReference>
<feature type="transmembrane region" description="Helical" evidence="1">
    <location>
        <begin position="136"/>
        <end position="161"/>
    </location>
</feature>
<name>A0A1C0ABG8_9FIRM</name>
<protein>
    <submittedName>
        <fullName evidence="2">TIGR00341 family protein</fullName>
    </submittedName>
</protein>